<proteinExistence type="predicted"/>
<reference evidence="2 3" key="1">
    <citation type="submission" date="2019-09" db="EMBL/GenBank/DDBJ databases">
        <title>In-depth cultivation of the pig gut microbiome towards novel bacterial diversity and tailored functional studies.</title>
        <authorList>
            <person name="Wylensek D."/>
            <person name="Hitch T.C.A."/>
            <person name="Clavel T."/>
        </authorList>
    </citation>
    <scope>NUCLEOTIDE SEQUENCE [LARGE SCALE GENOMIC DNA]</scope>
    <source>
        <strain evidence="2 3">WCA3-693-APC-4?</strain>
    </source>
</reference>
<comment type="caution">
    <text evidence="2">The sequence shown here is derived from an EMBL/GenBank/DDBJ whole genome shotgun (WGS) entry which is preliminary data.</text>
</comment>
<evidence type="ECO:0000313" key="3">
    <source>
        <dbReference type="Proteomes" id="UP000469523"/>
    </source>
</evidence>
<dbReference type="Pfam" id="PF21778">
    <property type="entry name" value="DUF6873"/>
    <property type="match status" value="1"/>
</dbReference>
<evidence type="ECO:0000313" key="2">
    <source>
        <dbReference type="EMBL" id="MSU01423.1"/>
    </source>
</evidence>
<dbReference type="EMBL" id="VUNQ01000014">
    <property type="protein sequence ID" value="MSU01423.1"/>
    <property type="molecule type" value="Genomic_DNA"/>
</dbReference>
<dbReference type="InterPro" id="IPR049238">
    <property type="entry name" value="DUF6873"/>
</dbReference>
<feature type="domain" description="DUF6873" evidence="1">
    <location>
        <begin position="14"/>
        <end position="241"/>
    </location>
</feature>
<dbReference type="RefSeq" id="WP_154439840.1">
    <property type="nucleotide sequence ID" value="NZ_JAHLPJ010000001.1"/>
</dbReference>
<dbReference type="AlphaFoldDB" id="A0A6N7XVE3"/>
<protein>
    <recommendedName>
        <fullName evidence="1">DUF6873 domain-containing protein</fullName>
    </recommendedName>
</protein>
<dbReference type="Proteomes" id="UP000469523">
    <property type="component" value="Unassembled WGS sequence"/>
</dbReference>
<organism evidence="2 3">
    <name type="scientific">Tissierella pigra</name>
    <dbReference type="NCBI Taxonomy" id="2607614"/>
    <lineage>
        <taxon>Bacteria</taxon>
        <taxon>Bacillati</taxon>
        <taxon>Bacillota</taxon>
        <taxon>Tissierellia</taxon>
        <taxon>Tissierellales</taxon>
        <taxon>Tissierellaceae</taxon>
        <taxon>Tissierella</taxon>
    </lineage>
</organism>
<evidence type="ECO:0000259" key="1">
    <source>
        <dbReference type="Pfam" id="PF21778"/>
    </source>
</evidence>
<name>A0A6N7XVE3_9FIRM</name>
<keyword evidence="3" id="KW-1185">Reference proteome</keyword>
<accession>A0A6N7XVE3</accession>
<gene>
    <name evidence="2" type="ORF">FYJ83_08090</name>
</gene>
<sequence>MNPFIPKYMADVVIVDRRIDEEIENNLKKLGLKIIKTIKCNEVHESISYHPDIVIHPLNHNTLVIAPNVFDYYKEELKGTGIKLIKGEKYLGCKYPDDIAYNVGRLSRIAIHNFKYTDNVLKFYLKKENIEFINVKQGYSKCSLAVVGEDSAITSDYPMYKRLTDLGYKILLVNPGNIILKDQNYGFIGGTNGSLYNKKSIISGTLNEHPNKTEIFNFFLDNRVELIFLSQKTLLDIGTIITLNYH</sequence>